<dbReference type="EMBL" id="MHKD01000018">
    <property type="protein sequence ID" value="OGY84076.1"/>
    <property type="molecule type" value="Genomic_DNA"/>
</dbReference>
<reference evidence="1 2" key="1">
    <citation type="journal article" date="2016" name="Nat. Commun.">
        <title>Thousands of microbial genomes shed light on interconnected biogeochemical processes in an aquifer system.</title>
        <authorList>
            <person name="Anantharaman K."/>
            <person name="Brown C.T."/>
            <person name="Hug L.A."/>
            <person name="Sharon I."/>
            <person name="Castelle C.J."/>
            <person name="Probst A.J."/>
            <person name="Thomas B.C."/>
            <person name="Singh A."/>
            <person name="Wilkins M.J."/>
            <person name="Karaoz U."/>
            <person name="Brodie E.L."/>
            <person name="Williams K.H."/>
            <person name="Hubbard S.S."/>
            <person name="Banfield J.F."/>
        </authorList>
    </citation>
    <scope>NUCLEOTIDE SEQUENCE [LARGE SCALE GENOMIC DNA]</scope>
</reference>
<name>A0A1G2B5U9_9BACT</name>
<comment type="caution">
    <text evidence="1">The sequence shown here is derived from an EMBL/GenBank/DDBJ whole genome shotgun (WGS) entry which is preliminary data.</text>
</comment>
<gene>
    <name evidence="1" type="ORF">A3F54_00810</name>
</gene>
<proteinExistence type="predicted"/>
<sequence length="163" mass="18562">MKKGKVMNAGRWNDWLGLAGELSSYLKAGRALAEYKGQSPKFLENRLREQGIHLYSLAHRRIEPLRVDPIYYSPLSQGEKDQIKEYNALIERANQLLAALQPMIEALSTYPCPEEAWEGHPPPLAVVLDNGLSSEITEQLEKIETIVEEADVFLYEEPCIFFN</sequence>
<accession>A0A1G2B5U9</accession>
<evidence type="ECO:0000313" key="1">
    <source>
        <dbReference type="EMBL" id="OGY84076.1"/>
    </source>
</evidence>
<dbReference type="AlphaFoldDB" id="A0A1G2B5U9"/>
<organism evidence="1 2">
    <name type="scientific">Candidatus Kerfeldbacteria bacterium RIFCSPHIGHO2_12_FULL_48_17</name>
    <dbReference type="NCBI Taxonomy" id="1798542"/>
    <lineage>
        <taxon>Bacteria</taxon>
        <taxon>Candidatus Kerfeldiibacteriota</taxon>
    </lineage>
</organism>
<evidence type="ECO:0000313" key="2">
    <source>
        <dbReference type="Proteomes" id="UP000176952"/>
    </source>
</evidence>
<protein>
    <submittedName>
        <fullName evidence="1">Uncharacterized protein</fullName>
    </submittedName>
</protein>
<dbReference type="Proteomes" id="UP000176952">
    <property type="component" value="Unassembled WGS sequence"/>
</dbReference>